<dbReference type="Pfam" id="PF00589">
    <property type="entry name" value="Phage_integrase"/>
    <property type="match status" value="1"/>
</dbReference>
<evidence type="ECO:0000313" key="3">
    <source>
        <dbReference type="EMBL" id="OSY35213.1"/>
    </source>
</evidence>
<organism evidence="3 4">
    <name type="scientific">Pseudonocardia autotrophica</name>
    <name type="common">Amycolata autotrophica</name>
    <name type="synonym">Nocardia autotrophica</name>
    <dbReference type="NCBI Taxonomy" id="2074"/>
    <lineage>
        <taxon>Bacteria</taxon>
        <taxon>Bacillati</taxon>
        <taxon>Actinomycetota</taxon>
        <taxon>Actinomycetes</taxon>
        <taxon>Pseudonocardiales</taxon>
        <taxon>Pseudonocardiaceae</taxon>
        <taxon>Pseudonocardia</taxon>
    </lineage>
</organism>
<proteinExistence type="predicted"/>
<dbReference type="InterPro" id="IPR013762">
    <property type="entry name" value="Integrase-like_cat_sf"/>
</dbReference>
<name>A0A1Y2MIX7_PSEAH</name>
<keyword evidence="4" id="KW-1185">Reference proteome</keyword>
<dbReference type="InterPro" id="IPR050090">
    <property type="entry name" value="Tyrosine_recombinase_XerCD"/>
</dbReference>
<dbReference type="SUPFAM" id="SSF56349">
    <property type="entry name" value="DNA breaking-rejoining enzymes"/>
    <property type="match status" value="1"/>
</dbReference>
<dbReference type="EMBL" id="MIGB01000055">
    <property type="protein sequence ID" value="OSY35213.1"/>
    <property type="molecule type" value="Genomic_DNA"/>
</dbReference>
<feature type="domain" description="Tyr recombinase" evidence="2">
    <location>
        <begin position="23"/>
        <end position="216"/>
    </location>
</feature>
<dbReference type="GO" id="GO:0015074">
    <property type="term" value="P:DNA integration"/>
    <property type="evidence" value="ECO:0007669"/>
    <property type="project" value="InterPro"/>
</dbReference>
<dbReference type="Proteomes" id="UP000194360">
    <property type="component" value="Unassembled WGS sequence"/>
</dbReference>
<dbReference type="PANTHER" id="PTHR30349:SF64">
    <property type="entry name" value="PROPHAGE INTEGRASE INTD-RELATED"/>
    <property type="match status" value="1"/>
</dbReference>
<dbReference type="CDD" id="cd01189">
    <property type="entry name" value="INT_ICEBs1_C_like"/>
    <property type="match status" value="1"/>
</dbReference>
<evidence type="ECO:0000259" key="2">
    <source>
        <dbReference type="PROSITE" id="PS51898"/>
    </source>
</evidence>
<evidence type="ECO:0000313" key="4">
    <source>
        <dbReference type="Proteomes" id="UP000194360"/>
    </source>
</evidence>
<dbReference type="STRING" id="2074.BG845_06187"/>
<dbReference type="PANTHER" id="PTHR30349">
    <property type="entry name" value="PHAGE INTEGRASE-RELATED"/>
    <property type="match status" value="1"/>
</dbReference>
<dbReference type="InterPro" id="IPR002104">
    <property type="entry name" value="Integrase_catalytic"/>
</dbReference>
<evidence type="ECO:0000256" key="1">
    <source>
        <dbReference type="ARBA" id="ARBA00023172"/>
    </source>
</evidence>
<accession>A0A1Y2MIX7</accession>
<dbReference type="Gene3D" id="1.10.443.10">
    <property type="entry name" value="Intergrase catalytic core"/>
    <property type="match status" value="1"/>
</dbReference>
<protein>
    <submittedName>
        <fullName evidence="3">Putative prophage phiRv2 integrase</fullName>
    </submittedName>
</protein>
<dbReference type="GO" id="GO:0006310">
    <property type="term" value="P:DNA recombination"/>
    <property type="evidence" value="ECO:0007669"/>
    <property type="project" value="UniProtKB-KW"/>
</dbReference>
<dbReference type="GO" id="GO:0003677">
    <property type="term" value="F:DNA binding"/>
    <property type="evidence" value="ECO:0007669"/>
    <property type="project" value="InterPro"/>
</dbReference>
<keyword evidence="1" id="KW-0233">DNA recombination</keyword>
<sequence>MMAAQSLGPVTVLVQPEKVWLEATPAGPTATVAQVTKLSGLVPPRFRVLVLAAAFTGLRWGELVALRRCDIDLDGAAVHVYRRLAEHKNGEIEAGPTKSVAGARTVALPEVLVGELRGHIAEFAEEGTEGLVFTGDRDGPLRRGNFHRSTAWTRTVVAAGLPSGFHFHDLRHTGNHLAATAGASTRELMHRMGHGSMRAALIYQHATSERDRAIARRLNDLVQRDEDDDG</sequence>
<comment type="caution">
    <text evidence="3">The sequence shown here is derived from an EMBL/GenBank/DDBJ whole genome shotgun (WGS) entry which is preliminary data.</text>
</comment>
<reference evidence="3 4" key="1">
    <citation type="submission" date="2016-09" db="EMBL/GenBank/DDBJ databases">
        <title>Pseudonocardia autotrophica DSM535, a candidate organism with high potential of specific P450 cytochromes.</title>
        <authorList>
            <person name="Grumaz C."/>
            <person name="Vainshtein Y."/>
            <person name="Kirstahler P."/>
            <person name="Sohn K."/>
        </authorList>
    </citation>
    <scope>NUCLEOTIDE SEQUENCE [LARGE SCALE GENOMIC DNA]</scope>
    <source>
        <strain evidence="3 4">DSM 535</strain>
    </source>
</reference>
<dbReference type="InterPro" id="IPR011010">
    <property type="entry name" value="DNA_brk_join_enz"/>
</dbReference>
<dbReference type="AlphaFoldDB" id="A0A1Y2MIX7"/>
<gene>
    <name evidence="3" type="ORF">BG845_06187</name>
</gene>
<dbReference type="PROSITE" id="PS51898">
    <property type="entry name" value="TYR_RECOMBINASE"/>
    <property type="match status" value="1"/>
</dbReference>